<feature type="domain" description="Histidine kinase" evidence="10">
    <location>
        <begin position="253"/>
        <end position="452"/>
    </location>
</feature>
<dbReference type="InterPro" id="IPR050482">
    <property type="entry name" value="Sensor_HK_TwoCompSys"/>
</dbReference>
<dbReference type="Pfam" id="PF07730">
    <property type="entry name" value="HisKA_3"/>
    <property type="match status" value="1"/>
</dbReference>
<dbReference type="GO" id="GO:0005886">
    <property type="term" value="C:plasma membrane"/>
    <property type="evidence" value="ECO:0007669"/>
    <property type="project" value="UniProtKB-SubCell"/>
</dbReference>
<dbReference type="SMART" id="SM00387">
    <property type="entry name" value="HATPase_c"/>
    <property type="match status" value="1"/>
</dbReference>
<dbReference type="Gene3D" id="3.30.565.10">
    <property type="entry name" value="Histidine kinase-like ATPase, C-terminal domain"/>
    <property type="match status" value="1"/>
</dbReference>
<dbReference type="InterPro" id="IPR011712">
    <property type="entry name" value="Sig_transdc_His_kin_sub3_dim/P"/>
</dbReference>
<dbReference type="Proteomes" id="UP000319828">
    <property type="component" value="Unassembled WGS sequence"/>
</dbReference>
<evidence type="ECO:0000256" key="2">
    <source>
        <dbReference type="ARBA" id="ARBA00022475"/>
    </source>
</evidence>
<reference evidence="11 12" key="1">
    <citation type="submission" date="2019-07" db="EMBL/GenBank/DDBJ databases">
        <title>The draft genome sequence of Vibrio algivorus M1486.</title>
        <authorList>
            <person name="Meng X."/>
        </authorList>
    </citation>
    <scope>NUCLEOTIDE SEQUENCE [LARGE SCALE GENOMIC DNA]</scope>
    <source>
        <strain evidence="11 12">M1486</strain>
    </source>
</reference>
<evidence type="ECO:0000256" key="3">
    <source>
        <dbReference type="ARBA" id="ARBA00022679"/>
    </source>
</evidence>
<dbReference type="RefSeq" id="WP_144387322.1">
    <property type="nucleotide sequence ID" value="NZ_CANNCB010000001.1"/>
</dbReference>
<dbReference type="OrthoDB" id="9797605at2"/>
<dbReference type="EMBL" id="VMKJ01000002">
    <property type="protein sequence ID" value="TVO39400.1"/>
    <property type="molecule type" value="Genomic_DNA"/>
</dbReference>
<dbReference type="GO" id="GO:0000155">
    <property type="term" value="F:phosphorelay sensor kinase activity"/>
    <property type="evidence" value="ECO:0007669"/>
    <property type="project" value="InterPro"/>
</dbReference>
<protein>
    <submittedName>
        <fullName evidence="11">Histidine kinase</fullName>
    </submittedName>
</protein>
<evidence type="ECO:0000259" key="10">
    <source>
        <dbReference type="PROSITE" id="PS50109"/>
    </source>
</evidence>
<evidence type="ECO:0000313" key="12">
    <source>
        <dbReference type="Proteomes" id="UP000319828"/>
    </source>
</evidence>
<dbReference type="InterPro" id="IPR003594">
    <property type="entry name" value="HATPase_dom"/>
</dbReference>
<keyword evidence="5 11" id="KW-0418">Kinase</keyword>
<evidence type="ECO:0000256" key="4">
    <source>
        <dbReference type="ARBA" id="ARBA00022692"/>
    </source>
</evidence>
<dbReference type="SMART" id="SM01049">
    <property type="entry name" value="Cache_2"/>
    <property type="match status" value="1"/>
</dbReference>
<evidence type="ECO:0000313" key="11">
    <source>
        <dbReference type="EMBL" id="TVO39400.1"/>
    </source>
</evidence>
<comment type="subcellular location">
    <subcellularLocation>
        <location evidence="1">Cell membrane</location>
        <topology evidence="1">Multi-pass membrane protein</topology>
    </subcellularLocation>
</comment>
<dbReference type="Gene3D" id="3.30.450.20">
    <property type="entry name" value="PAS domain"/>
    <property type="match status" value="1"/>
</dbReference>
<proteinExistence type="predicted"/>
<comment type="caution">
    <text evidence="11">The sequence shown here is derived from an EMBL/GenBank/DDBJ whole genome shotgun (WGS) entry which is preliminary data.</text>
</comment>
<keyword evidence="6 9" id="KW-1133">Transmembrane helix</keyword>
<dbReference type="GO" id="GO:0046983">
    <property type="term" value="F:protein dimerization activity"/>
    <property type="evidence" value="ECO:0007669"/>
    <property type="project" value="InterPro"/>
</dbReference>
<evidence type="ECO:0000256" key="9">
    <source>
        <dbReference type="SAM" id="Phobius"/>
    </source>
</evidence>
<keyword evidence="4 9" id="KW-0812">Transmembrane</keyword>
<dbReference type="Pfam" id="PF17200">
    <property type="entry name" value="sCache_2"/>
    <property type="match status" value="1"/>
</dbReference>
<dbReference type="PANTHER" id="PTHR24421:SF59">
    <property type="entry name" value="OXYGEN SENSOR HISTIDINE KINASE NREB"/>
    <property type="match status" value="1"/>
</dbReference>
<keyword evidence="8 9" id="KW-0472">Membrane</keyword>
<sequence length="452" mass="51078">MPLKAKLFLLTLIPLLCVTASVSWIFVHQTKALGQKEIDTFRAELLESRENALEDNLQLAMAAISHVYKQANSDDQKAKQQVKKILTNLRYGDDGYFFVYDKDGINLVHPTQPELIGKNLINLQDNNGNYLIQALLFEAKTGGGFHQYLWQQPSSGKMEEKLSYAAWLDKWQWMVGTGLYIDDIEKQMAQITESINQNIETTFFSVVALLSVTILIIIVLTLAINFHEHKLADKSLRELVNKTVLFQEDEKKHLARELHDGINQLLVSSKCHLEVLSHKVLQSSGVSSDVLTLISKSDVSLQTAILEVRRISHNLRPSALDDLGLEAALNTLLDDFSDHSQLSVRRDIQLNDAQINNEISTTIYRIIQESLTNIEKHAFASHVEIRIQQFKNLIQCIVRDDGVGFQLTEVSKKKGIGLRNMRERVEFLGGDFELSSERGGGTEITALIELKK</sequence>
<dbReference type="SUPFAM" id="SSF55874">
    <property type="entry name" value="ATPase domain of HSP90 chaperone/DNA topoisomerase II/histidine kinase"/>
    <property type="match status" value="1"/>
</dbReference>
<feature type="transmembrane region" description="Helical" evidence="9">
    <location>
        <begin position="203"/>
        <end position="226"/>
    </location>
</feature>
<accession>A0A557PFF7</accession>
<evidence type="ECO:0000256" key="6">
    <source>
        <dbReference type="ARBA" id="ARBA00022989"/>
    </source>
</evidence>
<dbReference type="PANTHER" id="PTHR24421">
    <property type="entry name" value="NITRATE/NITRITE SENSOR PROTEIN NARX-RELATED"/>
    <property type="match status" value="1"/>
</dbReference>
<evidence type="ECO:0000256" key="5">
    <source>
        <dbReference type="ARBA" id="ARBA00022777"/>
    </source>
</evidence>
<dbReference type="CDD" id="cd16917">
    <property type="entry name" value="HATPase_UhpB-NarQ-NarX-like"/>
    <property type="match status" value="1"/>
</dbReference>
<dbReference type="InterPro" id="IPR017171">
    <property type="entry name" value="Sig_transdc_His_kinase_MctS"/>
</dbReference>
<evidence type="ECO:0000256" key="8">
    <source>
        <dbReference type="ARBA" id="ARBA00023136"/>
    </source>
</evidence>
<dbReference type="PROSITE" id="PS50109">
    <property type="entry name" value="HIS_KIN"/>
    <property type="match status" value="1"/>
</dbReference>
<keyword evidence="3" id="KW-0808">Transferase</keyword>
<dbReference type="InterPro" id="IPR033480">
    <property type="entry name" value="sCache_2"/>
</dbReference>
<evidence type="ECO:0000256" key="1">
    <source>
        <dbReference type="ARBA" id="ARBA00004651"/>
    </source>
</evidence>
<name>A0A557PFF7_9VIBR</name>
<dbReference type="CDD" id="cd12912">
    <property type="entry name" value="PDC2_MCP_like"/>
    <property type="match status" value="1"/>
</dbReference>
<gene>
    <name evidence="11" type="ORF">FOF44_02085</name>
</gene>
<dbReference type="Gene3D" id="1.20.5.1930">
    <property type="match status" value="1"/>
</dbReference>
<dbReference type="InterPro" id="IPR005467">
    <property type="entry name" value="His_kinase_dom"/>
</dbReference>
<dbReference type="Pfam" id="PF02518">
    <property type="entry name" value="HATPase_c"/>
    <property type="match status" value="1"/>
</dbReference>
<keyword evidence="7" id="KW-0902">Two-component regulatory system</keyword>
<evidence type="ECO:0000256" key="7">
    <source>
        <dbReference type="ARBA" id="ARBA00023012"/>
    </source>
</evidence>
<keyword evidence="2" id="KW-1003">Cell membrane</keyword>
<dbReference type="AlphaFoldDB" id="A0A557PFF7"/>
<organism evidence="11 12">
    <name type="scientific">Vibrio algivorus</name>
    <dbReference type="NCBI Taxonomy" id="1667024"/>
    <lineage>
        <taxon>Bacteria</taxon>
        <taxon>Pseudomonadati</taxon>
        <taxon>Pseudomonadota</taxon>
        <taxon>Gammaproteobacteria</taxon>
        <taxon>Vibrionales</taxon>
        <taxon>Vibrionaceae</taxon>
        <taxon>Vibrio</taxon>
    </lineage>
</organism>
<dbReference type="PIRSF" id="PIRSF037314">
    <property type="entry name" value="STHK_MctS"/>
    <property type="match status" value="1"/>
</dbReference>
<dbReference type="InterPro" id="IPR036890">
    <property type="entry name" value="HATPase_C_sf"/>
</dbReference>